<evidence type="ECO:0000313" key="2">
    <source>
        <dbReference type="Proteomes" id="UP000256763"/>
    </source>
</evidence>
<dbReference type="AlphaFoldDB" id="A0A3E0WPD4"/>
<dbReference type="EMBL" id="NFZW01000018">
    <property type="protein sequence ID" value="RFA33897.1"/>
    <property type="molecule type" value="Genomic_DNA"/>
</dbReference>
<reference evidence="2" key="1">
    <citation type="submission" date="2017-05" db="EMBL/GenBank/DDBJ databases">
        <authorList>
            <person name="Sharma S."/>
            <person name="Sidhu C."/>
            <person name="Pinnaka A.K."/>
        </authorList>
    </citation>
    <scope>NUCLEOTIDE SEQUENCE [LARGE SCALE GENOMIC DNA]</scope>
    <source>
        <strain evidence="2">AK93</strain>
    </source>
</reference>
<gene>
    <name evidence="1" type="ORF">CAL65_16215</name>
</gene>
<dbReference type="Proteomes" id="UP000256763">
    <property type="component" value="Unassembled WGS sequence"/>
</dbReference>
<name>A0A3E0WPD4_9GAMM</name>
<organism evidence="1 2">
    <name type="scientific">Alkalilimnicola ehrlichii</name>
    <dbReference type="NCBI Taxonomy" id="351052"/>
    <lineage>
        <taxon>Bacteria</taxon>
        <taxon>Pseudomonadati</taxon>
        <taxon>Pseudomonadota</taxon>
        <taxon>Gammaproteobacteria</taxon>
        <taxon>Chromatiales</taxon>
        <taxon>Ectothiorhodospiraceae</taxon>
        <taxon>Alkalilimnicola</taxon>
    </lineage>
</organism>
<comment type="caution">
    <text evidence="1">The sequence shown here is derived from an EMBL/GenBank/DDBJ whole genome shotgun (WGS) entry which is preliminary data.</text>
</comment>
<keyword evidence="2" id="KW-1185">Reference proteome</keyword>
<evidence type="ECO:0000313" key="1">
    <source>
        <dbReference type="EMBL" id="RFA33897.1"/>
    </source>
</evidence>
<proteinExistence type="predicted"/>
<accession>A0A3E0WPD4</accession>
<sequence length="66" mass="7128">MDFEGLLAGGDWTVAARALLGLSDEEVAARLAGLAPIQRAQLFSLLPPRRWKAVFSALQPDHTVGR</sequence>
<protein>
    <recommendedName>
        <fullName evidence="3">Magnesium transporter MgtE intracellular domain-containing protein</fullName>
    </recommendedName>
</protein>
<evidence type="ECO:0008006" key="3">
    <source>
        <dbReference type="Google" id="ProtNLM"/>
    </source>
</evidence>
<dbReference type="SUPFAM" id="SSF158791">
    <property type="entry name" value="MgtE N-terminal domain-like"/>
    <property type="match status" value="1"/>
</dbReference>